<protein>
    <submittedName>
        <fullName evidence="2">Uncharacterized protein</fullName>
    </submittedName>
</protein>
<dbReference type="AlphaFoldDB" id="A0A9Q1EG13"/>
<gene>
    <name evidence="2" type="ORF">SKAU_G00371040</name>
</gene>
<accession>A0A9Q1EG13</accession>
<sequence>MEILRWPVMYTLRRGKRVGGSAKQRSDNAAPRQHCDIGVTVRKDHRVTGELRGRSPRGGPHAGRCHRAAARRISDAFRADLKKQRLLLRG</sequence>
<comment type="caution">
    <text evidence="2">The sequence shown here is derived from an EMBL/GenBank/DDBJ whole genome shotgun (WGS) entry which is preliminary data.</text>
</comment>
<evidence type="ECO:0000256" key="1">
    <source>
        <dbReference type="SAM" id="MobiDB-lite"/>
    </source>
</evidence>
<reference evidence="2" key="1">
    <citation type="journal article" date="2023" name="Science">
        <title>Genome structures resolve the early diversification of teleost fishes.</title>
        <authorList>
            <person name="Parey E."/>
            <person name="Louis A."/>
            <person name="Montfort J."/>
            <person name="Bouchez O."/>
            <person name="Roques C."/>
            <person name="Iampietro C."/>
            <person name="Lluch J."/>
            <person name="Castinel A."/>
            <person name="Donnadieu C."/>
            <person name="Desvignes T."/>
            <person name="Floi Bucao C."/>
            <person name="Jouanno E."/>
            <person name="Wen M."/>
            <person name="Mejri S."/>
            <person name="Dirks R."/>
            <person name="Jansen H."/>
            <person name="Henkel C."/>
            <person name="Chen W.J."/>
            <person name="Zahm M."/>
            <person name="Cabau C."/>
            <person name="Klopp C."/>
            <person name="Thompson A.W."/>
            <person name="Robinson-Rechavi M."/>
            <person name="Braasch I."/>
            <person name="Lecointre G."/>
            <person name="Bobe J."/>
            <person name="Postlethwait J.H."/>
            <person name="Berthelot C."/>
            <person name="Roest Crollius H."/>
            <person name="Guiguen Y."/>
        </authorList>
    </citation>
    <scope>NUCLEOTIDE SEQUENCE</scope>
    <source>
        <strain evidence="2">WJC10195</strain>
    </source>
</reference>
<evidence type="ECO:0000313" key="2">
    <source>
        <dbReference type="EMBL" id="KAJ8338138.1"/>
    </source>
</evidence>
<keyword evidence="3" id="KW-1185">Reference proteome</keyword>
<feature type="region of interest" description="Disordered" evidence="1">
    <location>
        <begin position="16"/>
        <end position="67"/>
    </location>
</feature>
<proteinExistence type="predicted"/>
<organism evidence="2 3">
    <name type="scientific">Synaphobranchus kaupii</name>
    <name type="common">Kaup's arrowtooth eel</name>
    <dbReference type="NCBI Taxonomy" id="118154"/>
    <lineage>
        <taxon>Eukaryota</taxon>
        <taxon>Metazoa</taxon>
        <taxon>Chordata</taxon>
        <taxon>Craniata</taxon>
        <taxon>Vertebrata</taxon>
        <taxon>Euteleostomi</taxon>
        <taxon>Actinopterygii</taxon>
        <taxon>Neopterygii</taxon>
        <taxon>Teleostei</taxon>
        <taxon>Anguilliformes</taxon>
        <taxon>Synaphobranchidae</taxon>
        <taxon>Synaphobranchus</taxon>
    </lineage>
</organism>
<dbReference type="Proteomes" id="UP001152622">
    <property type="component" value="Chromosome 18"/>
</dbReference>
<evidence type="ECO:0000313" key="3">
    <source>
        <dbReference type="Proteomes" id="UP001152622"/>
    </source>
</evidence>
<dbReference type="EMBL" id="JAINUF010000018">
    <property type="protein sequence ID" value="KAJ8338138.1"/>
    <property type="molecule type" value="Genomic_DNA"/>
</dbReference>
<name>A0A9Q1EG13_SYNKA</name>